<evidence type="ECO:0000256" key="1">
    <source>
        <dbReference type="ARBA" id="ARBA00023015"/>
    </source>
</evidence>
<gene>
    <name evidence="6" type="ORF">AFA91_12860</name>
</gene>
<dbReference type="AlphaFoldDB" id="A0A0K0X5M7"/>
<sequence>MSRIEAAAATRRVLLDEAAALLDAGGPAAVTLREVGARAGLSRGAPYGHFTDKETLLTAVAVEGWEHLGHEMQRLRDDSGLPPEEALRAALRVVITLSRERPHLYQLMFSRPPGDRGVIAGAALLMCDHFVAIVAAVTGEGEASRHAAVLLTAAHGAAGLEASGLLETDKWHTTADELVDTLLATIVTPARQRR</sequence>
<evidence type="ECO:0000256" key="2">
    <source>
        <dbReference type="ARBA" id="ARBA00023125"/>
    </source>
</evidence>
<dbReference type="InterPro" id="IPR001647">
    <property type="entry name" value="HTH_TetR"/>
</dbReference>
<organism evidence="6 7">
    <name type="scientific">Mycolicibacterium goodii</name>
    <name type="common">Mycobacterium goodii</name>
    <dbReference type="NCBI Taxonomy" id="134601"/>
    <lineage>
        <taxon>Bacteria</taxon>
        <taxon>Bacillati</taxon>
        <taxon>Actinomycetota</taxon>
        <taxon>Actinomycetes</taxon>
        <taxon>Mycobacteriales</taxon>
        <taxon>Mycobacteriaceae</taxon>
        <taxon>Mycolicibacterium</taxon>
    </lineage>
</organism>
<keyword evidence="1" id="KW-0805">Transcription regulation</keyword>
<dbReference type="Pfam" id="PF00440">
    <property type="entry name" value="TetR_N"/>
    <property type="match status" value="1"/>
</dbReference>
<evidence type="ECO:0000313" key="7">
    <source>
        <dbReference type="Proteomes" id="UP000062255"/>
    </source>
</evidence>
<dbReference type="EMBL" id="CP012150">
    <property type="protein sequence ID" value="AKS32618.1"/>
    <property type="molecule type" value="Genomic_DNA"/>
</dbReference>
<feature type="domain" description="HTH tetR-type" evidence="5">
    <location>
        <begin position="8"/>
        <end position="68"/>
    </location>
</feature>
<dbReference type="InterPro" id="IPR036271">
    <property type="entry name" value="Tet_transcr_reg_TetR-rel_C_sf"/>
</dbReference>
<dbReference type="Pfam" id="PF13305">
    <property type="entry name" value="TetR_C_33"/>
    <property type="match status" value="1"/>
</dbReference>
<dbReference type="PANTHER" id="PTHR30055">
    <property type="entry name" value="HTH-TYPE TRANSCRIPTIONAL REGULATOR RUTR"/>
    <property type="match status" value="1"/>
</dbReference>
<dbReference type="PRINTS" id="PR00455">
    <property type="entry name" value="HTHTETR"/>
</dbReference>
<dbReference type="InterPro" id="IPR050109">
    <property type="entry name" value="HTH-type_TetR-like_transc_reg"/>
</dbReference>
<evidence type="ECO:0000313" key="6">
    <source>
        <dbReference type="EMBL" id="AKS32618.1"/>
    </source>
</evidence>
<accession>A0A0K0X5M7</accession>
<name>A0A0K0X5M7_MYCGD</name>
<dbReference type="InterPro" id="IPR025996">
    <property type="entry name" value="MT1864/Rv1816-like_C"/>
</dbReference>
<reference evidence="6 7" key="1">
    <citation type="submission" date="2015-07" db="EMBL/GenBank/DDBJ databases">
        <title>Complete genome sequence of Mycobacterium goodii X7B, a facultative thermophilic biodesulfurizing bacterium.</title>
        <authorList>
            <person name="Yu B."/>
            <person name="Li F."/>
            <person name="Xu P."/>
        </authorList>
    </citation>
    <scope>NUCLEOTIDE SEQUENCE [LARGE SCALE GENOMIC DNA]</scope>
    <source>
        <strain evidence="6 7">X7B</strain>
    </source>
</reference>
<protein>
    <submittedName>
        <fullName evidence="6">Transcriptional regulator</fullName>
    </submittedName>
</protein>
<dbReference type="OrthoDB" id="3173376at2"/>
<dbReference type="PANTHER" id="PTHR30055:SF234">
    <property type="entry name" value="HTH-TYPE TRANSCRIPTIONAL REGULATOR BETI"/>
    <property type="match status" value="1"/>
</dbReference>
<dbReference type="GO" id="GO:0000976">
    <property type="term" value="F:transcription cis-regulatory region binding"/>
    <property type="evidence" value="ECO:0007669"/>
    <property type="project" value="TreeGrafter"/>
</dbReference>
<dbReference type="GO" id="GO:0003700">
    <property type="term" value="F:DNA-binding transcription factor activity"/>
    <property type="evidence" value="ECO:0007669"/>
    <property type="project" value="TreeGrafter"/>
</dbReference>
<dbReference type="PROSITE" id="PS50977">
    <property type="entry name" value="HTH_TETR_2"/>
    <property type="match status" value="1"/>
</dbReference>
<dbReference type="STRING" id="134601.AFA91_12860"/>
<evidence type="ECO:0000259" key="5">
    <source>
        <dbReference type="PROSITE" id="PS50977"/>
    </source>
</evidence>
<dbReference type="KEGG" id="mgo:AFA91_12860"/>
<keyword evidence="3" id="KW-0804">Transcription</keyword>
<keyword evidence="2 4" id="KW-0238">DNA-binding</keyword>
<feature type="DNA-binding region" description="H-T-H motif" evidence="4">
    <location>
        <begin position="31"/>
        <end position="50"/>
    </location>
</feature>
<dbReference type="Proteomes" id="UP000062255">
    <property type="component" value="Chromosome"/>
</dbReference>
<dbReference type="RefSeq" id="WP_049745045.1">
    <property type="nucleotide sequence ID" value="NZ_CP012150.1"/>
</dbReference>
<dbReference type="InterPro" id="IPR009057">
    <property type="entry name" value="Homeodomain-like_sf"/>
</dbReference>
<dbReference type="SUPFAM" id="SSF46689">
    <property type="entry name" value="Homeodomain-like"/>
    <property type="match status" value="1"/>
</dbReference>
<dbReference type="Gene3D" id="1.10.357.10">
    <property type="entry name" value="Tetracycline Repressor, domain 2"/>
    <property type="match status" value="1"/>
</dbReference>
<dbReference type="SUPFAM" id="SSF48498">
    <property type="entry name" value="Tetracyclin repressor-like, C-terminal domain"/>
    <property type="match status" value="1"/>
</dbReference>
<proteinExistence type="predicted"/>
<dbReference type="PATRIC" id="fig|134601.6.peg.2666"/>
<evidence type="ECO:0000256" key="3">
    <source>
        <dbReference type="ARBA" id="ARBA00023163"/>
    </source>
</evidence>
<evidence type="ECO:0000256" key="4">
    <source>
        <dbReference type="PROSITE-ProRule" id="PRU00335"/>
    </source>
</evidence>